<dbReference type="Gene3D" id="3.40.50.2020">
    <property type="match status" value="1"/>
</dbReference>
<evidence type="ECO:0000256" key="1">
    <source>
        <dbReference type="ARBA" id="ARBA00008007"/>
    </source>
</evidence>
<dbReference type="SUPFAM" id="SSF53271">
    <property type="entry name" value="PRTase-like"/>
    <property type="match status" value="1"/>
</dbReference>
<dbReference type="PANTHER" id="PTHR47505">
    <property type="entry name" value="DNA UTILIZATION PROTEIN YHGH"/>
    <property type="match status" value="1"/>
</dbReference>
<dbReference type="PANTHER" id="PTHR47505:SF1">
    <property type="entry name" value="DNA UTILIZATION PROTEIN YHGH"/>
    <property type="match status" value="1"/>
</dbReference>
<sequence>MCDSCLNALRPSPRVVQRGILGWSAVDYGTVATNAINAYKERGRTALLGTFCELLDDVDLPPNINLVGLPSSQIATRKRGFVPAELLADRLGRRRGTRSSHALIFAKKIADQSGLTRVEREANLSGSMLAKPVAGPVWLVDDVITTGASMREAVRAMEFAGNQVTGFVTIAETILKVGS</sequence>
<organism evidence="2">
    <name type="scientific">freshwater metagenome</name>
    <dbReference type="NCBI Taxonomy" id="449393"/>
    <lineage>
        <taxon>unclassified sequences</taxon>
        <taxon>metagenomes</taxon>
        <taxon>ecological metagenomes</taxon>
    </lineage>
</organism>
<gene>
    <name evidence="2" type="ORF">UFOPK3837_00958</name>
</gene>
<comment type="similarity">
    <text evidence="1">Belongs to the ComF/GntX family.</text>
</comment>
<protein>
    <submittedName>
        <fullName evidence="2">Unannotated protein</fullName>
    </submittedName>
</protein>
<dbReference type="EMBL" id="CAFBNO010000053">
    <property type="protein sequence ID" value="CAB4959257.1"/>
    <property type="molecule type" value="Genomic_DNA"/>
</dbReference>
<accession>A0A6J7KU73</accession>
<dbReference type="InterPro" id="IPR051910">
    <property type="entry name" value="ComF/GntX_DNA_util-trans"/>
</dbReference>
<dbReference type="InterPro" id="IPR000836">
    <property type="entry name" value="PRTase_dom"/>
</dbReference>
<dbReference type="CDD" id="cd06223">
    <property type="entry name" value="PRTases_typeI"/>
    <property type="match status" value="1"/>
</dbReference>
<dbReference type="InterPro" id="IPR029057">
    <property type="entry name" value="PRTase-like"/>
</dbReference>
<reference evidence="2" key="1">
    <citation type="submission" date="2020-05" db="EMBL/GenBank/DDBJ databases">
        <authorList>
            <person name="Chiriac C."/>
            <person name="Salcher M."/>
            <person name="Ghai R."/>
            <person name="Kavagutti S V."/>
        </authorList>
    </citation>
    <scope>NUCLEOTIDE SEQUENCE</scope>
</reference>
<proteinExistence type="inferred from homology"/>
<name>A0A6J7KU73_9ZZZZ</name>
<dbReference type="AlphaFoldDB" id="A0A6J7KU73"/>
<evidence type="ECO:0000313" key="2">
    <source>
        <dbReference type="EMBL" id="CAB4959257.1"/>
    </source>
</evidence>